<proteinExistence type="predicted"/>
<accession>U4L2Y3</accession>
<feature type="region of interest" description="Disordered" evidence="1">
    <location>
        <begin position="202"/>
        <end position="222"/>
    </location>
</feature>
<gene>
    <name evidence="2" type="ORF">PCON_09308</name>
</gene>
<dbReference type="Proteomes" id="UP000018144">
    <property type="component" value="Unassembled WGS sequence"/>
</dbReference>
<evidence type="ECO:0000313" key="3">
    <source>
        <dbReference type="Proteomes" id="UP000018144"/>
    </source>
</evidence>
<dbReference type="EMBL" id="HF935493">
    <property type="protein sequence ID" value="CCX09715.1"/>
    <property type="molecule type" value="Genomic_DNA"/>
</dbReference>
<dbReference type="AlphaFoldDB" id="U4L2Y3"/>
<evidence type="ECO:0000256" key="1">
    <source>
        <dbReference type="SAM" id="MobiDB-lite"/>
    </source>
</evidence>
<reference evidence="2 3" key="1">
    <citation type="journal article" date="2013" name="PLoS Genet.">
        <title>The genome and development-dependent transcriptomes of Pyronema confluens: a window into fungal evolution.</title>
        <authorList>
            <person name="Traeger S."/>
            <person name="Altegoer F."/>
            <person name="Freitag M."/>
            <person name="Gabaldon T."/>
            <person name="Kempken F."/>
            <person name="Kumar A."/>
            <person name="Marcet-Houben M."/>
            <person name="Poggeler S."/>
            <person name="Stajich J.E."/>
            <person name="Nowrousian M."/>
        </authorList>
    </citation>
    <scope>NUCLEOTIDE SEQUENCE [LARGE SCALE GENOMIC DNA]</scope>
    <source>
        <strain evidence="3">CBS 100304</strain>
        <tissue evidence="2">Vegetative mycelium</tissue>
    </source>
</reference>
<evidence type="ECO:0000313" key="2">
    <source>
        <dbReference type="EMBL" id="CCX09715.1"/>
    </source>
</evidence>
<keyword evidence="3" id="KW-1185">Reference proteome</keyword>
<organism evidence="2 3">
    <name type="scientific">Pyronema omphalodes (strain CBS 100304)</name>
    <name type="common">Pyronema confluens</name>
    <dbReference type="NCBI Taxonomy" id="1076935"/>
    <lineage>
        <taxon>Eukaryota</taxon>
        <taxon>Fungi</taxon>
        <taxon>Dikarya</taxon>
        <taxon>Ascomycota</taxon>
        <taxon>Pezizomycotina</taxon>
        <taxon>Pezizomycetes</taxon>
        <taxon>Pezizales</taxon>
        <taxon>Pyronemataceae</taxon>
        <taxon>Pyronema</taxon>
    </lineage>
</organism>
<feature type="compositionally biased region" description="Polar residues" evidence="1">
    <location>
        <begin position="209"/>
        <end position="222"/>
    </location>
</feature>
<protein>
    <submittedName>
        <fullName evidence="2">Uncharacterized protein</fullName>
    </submittedName>
</protein>
<sequence length="222" mass="24974">MQHTSLCSTLQPCFGHSWESIQILCNQSFKAPRSAIRFPHIPQYSDIERLRVLSVLQLQPVTRLQIRSLNPFDKAQSQAVAFRQIPTVLIRFTFTEISTIIPVFAASISIGDVWTCRKTKRSEEEEGGSQWDESWQIWGLLQLGRSYFAEASNRYTFQQLCDSQLQGNPILLVVFRNSHINCLHKSFSVVLGSSVQDALHGLSSPPPATQTLSTTALGSWPP</sequence>
<name>U4L2Y3_PYROM</name>